<accession>A0A160FS54</accession>
<evidence type="ECO:0000313" key="2">
    <source>
        <dbReference type="Proteomes" id="UP000076852"/>
    </source>
</evidence>
<gene>
    <name evidence="1" type="ORF">AYM40_25445</name>
</gene>
<dbReference type="STRING" id="1804984.AYM40_25445"/>
<reference evidence="1 2" key="1">
    <citation type="journal article" date="2016" name="Gene">
        <title>PacBio SMRT assembly of a complex multi-replicon genome reveals chlorocatechol degradative operon in a region of genome plasticity.</title>
        <authorList>
            <person name="Ricker N."/>
            <person name="Shen S.Y."/>
            <person name="Goordial J."/>
            <person name="Jin S."/>
            <person name="Fulthorpe R.R."/>
        </authorList>
    </citation>
    <scope>NUCLEOTIDE SEQUENCE [LARGE SCALE GENOMIC DNA]</scope>
    <source>
        <strain evidence="1 2">OLGA172</strain>
    </source>
</reference>
<protein>
    <submittedName>
        <fullName evidence="1">Uncharacterized protein</fullName>
    </submittedName>
</protein>
<dbReference type="Proteomes" id="UP000076852">
    <property type="component" value="Chromosome 2"/>
</dbReference>
<dbReference type="RefSeq" id="WP_063498961.1">
    <property type="nucleotide sequence ID" value="NZ_CP014579.1"/>
</dbReference>
<organism evidence="1 2">
    <name type="scientific">Paraburkholderia phytofirmans OLGA172</name>
    <dbReference type="NCBI Taxonomy" id="1417228"/>
    <lineage>
        <taxon>Bacteria</taxon>
        <taxon>Pseudomonadati</taxon>
        <taxon>Pseudomonadota</taxon>
        <taxon>Betaproteobacteria</taxon>
        <taxon>Burkholderiales</taxon>
        <taxon>Burkholderiaceae</taxon>
        <taxon>Paraburkholderia</taxon>
    </lineage>
</organism>
<dbReference type="OrthoDB" id="7604978at2"/>
<dbReference type="KEGG" id="buz:AYM40_25445"/>
<proteinExistence type="predicted"/>
<name>A0A160FS54_9BURK</name>
<dbReference type="AlphaFoldDB" id="A0A160FS54"/>
<keyword evidence="2" id="KW-1185">Reference proteome</keyword>
<evidence type="ECO:0000313" key="1">
    <source>
        <dbReference type="EMBL" id="ANB75682.1"/>
    </source>
</evidence>
<dbReference type="EMBL" id="CP014579">
    <property type="protein sequence ID" value="ANB75682.1"/>
    <property type="molecule type" value="Genomic_DNA"/>
</dbReference>
<sequence>MTDFDSNAAAMPAGGLPYFTDADPELSRSSGGRDPLGLLPVWSAFGRRLVPNLASPVGQMNGIKAVVLIQWLVNLDELQPLLERDGARRRFFRLMEGLVEYWLYHNGYSACFGYNALAAGGVNFSVTTKMGKTVANGLYQYYRGTCRRAGLVNDSWVVAPGVARQTADCWTERATAELEAALAEPLKTASKSLFPAQHLSGALASALTGVFNQDTLRQTLQECLFGDTYQQTLARQFLALRNLAETKKWHFQDCVGELVLPQLAHAIDCVQRCEPFLLVMQDAFDYLRSSPGKKLDLVARELDAMLPAMRERAVRFVTLAGEQDSMRMKHMQVLADILASAATTVAPLNETVLMAFLRELVAYHTRCMKERGRDPMVLIEGDAVLLPVTGDRSREDARKRLASGQPWMNDYYLNTASNLYEQVF</sequence>